<protein>
    <submittedName>
        <fullName evidence="4">Putative secreted protein</fullName>
    </submittedName>
</protein>
<feature type="region of interest" description="Disordered" evidence="1">
    <location>
        <begin position="29"/>
        <end position="76"/>
    </location>
</feature>
<gene>
    <name evidence="4" type="ordered locus">Caul_0712</name>
</gene>
<feature type="transmembrane region" description="Helical" evidence="2">
    <location>
        <begin position="113"/>
        <end position="130"/>
    </location>
</feature>
<evidence type="ECO:0000256" key="2">
    <source>
        <dbReference type="SAM" id="Phobius"/>
    </source>
</evidence>
<dbReference type="STRING" id="366602.Caul_0712"/>
<evidence type="ECO:0000256" key="3">
    <source>
        <dbReference type="SAM" id="SignalP"/>
    </source>
</evidence>
<evidence type="ECO:0000256" key="1">
    <source>
        <dbReference type="SAM" id="MobiDB-lite"/>
    </source>
</evidence>
<dbReference type="Pfam" id="PF11776">
    <property type="entry name" value="RcnB"/>
    <property type="match status" value="1"/>
</dbReference>
<reference evidence="4" key="1">
    <citation type="submission" date="2008-01" db="EMBL/GenBank/DDBJ databases">
        <title>Complete sequence of chromosome of Caulobacter sp. K31.</title>
        <authorList>
            <consortium name="US DOE Joint Genome Institute"/>
            <person name="Copeland A."/>
            <person name="Lucas S."/>
            <person name="Lapidus A."/>
            <person name="Barry K."/>
            <person name="Glavina del Rio T."/>
            <person name="Dalin E."/>
            <person name="Tice H."/>
            <person name="Pitluck S."/>
            <person name="Bruce D."/>
            <person name="Goodwin L."/>
            <person name="Thompson L.S."/>
            <person name="Brettin T."/>
            <person name="Detter J.C."/>
            <person name="Han C."/>
            <person name="Schmutz J."/>
            <person name="Larimer F."/>
            <person name="Land M."/>
            <person name="Hauser L."/>
            <person name="Kyrpides N."/>
            <person name="Kim E."/>
            <person name="Stephens C."/>
            <person name="Richardson P."/>
        </authorList>
    </citation>
    <scope>NUCLEOTIDE SEQUENCE [LARGE SCALE GENOMIC DNA]</scope>
    <source>
        <strain evidence="4">K31</strain>
    </source>
</reference>
<keyword evidence="2" id="KW-0472">Membrane</keyword>
<dbReference type="HOGENOM" id="CLU_102089_2_0_5"/>
<proteinExistence type="predicted"/>
<dbReference type="AlphaFoldDB" id="B0T8E4"/>
<keyword evidence="3" id="KW-0732">Signal</keyword>
<sequence precursor="true">MKRLIITTLAATLLAGTALSGTAMAAGQRYDDHRYEQRHDARDDRRDDRRDHRYDRRDDRHDNRREHRDHRRWERGQRLDARYRDNRYYVRDYHRYGLRAPPRGYRWQRVDDSYVLAAVATGLIASVIIANH</sequence>
<accession>B0T8E4</accession>
<dbReference type="KEGG" id="cak:Caul_0712"/>
<feature type="signal peptide" evidence="3">
    <location>
        <begin position="1"/>
        <end position="25"/>
    </location>
</feature>
<dbReference type="OrthoDB" id="9808839at2"/>
<dbReference type="eggNOG" id="COG5455">
    <property type="taxonomic scope" value="Bacteria"/>
</dbReference>
<name>B0T8E4_CAUSK</name>
<feature type="chain" id="PRO_5002755471" evidence="3">
    <location>
        <begin position="26"/>
        <end position="132"/>
    </location>
</feature>
<evidence type="ECO:0000313" key="4">
    <source>
        <dbReference type="EMBL" id="ABZ69845.1"/>
    </source>
</evidence>
<organism evidence="4">
    <name type="scientific">Caulobacter sp. (strain K31)</name>
    <dbReference type="NCBI Taxonomy" id="366602"/>
    <lineage>
        <taxon>Bacteria</taxon>
        <taxon>Pseudomonadati</taxon>
        <taxon>Pseudomonadota</taxon>
        <taxon>Alphaproteobacteria</taxon>
        <taxon>Caulobacterales</taxon>
        <taxon>Caulobacteraceae</taxon>
        <taxon>Caulobacter</taxon>
    </lineage>
</organism>
<keyword evidence="2" id="KW-1133">Transmembrane helix</keyword>
<dbReference type="EMBL" id="CP000927">
    <property type="protein sequence ID" value="ABZ69845.1"/>
    <property type="molecule type" value="Genomic_DNA"/>
</dbReference>
<dbReference type="InterPro" id="IPR024572">
    <property type="entry name" value="RcnB"/>
</dbReference>
<keyword evidence="2" id="KW-0812">Transmembrane</keyword>
<dbReference type="Gene3D" id="3.10.450.160">
    <property type="entry name" value="inner membrane protein cigr"/>
    <property type="match status" value="1"/>
</dbReference>